<dbReference type="GO" id="GO:0004674">
    <property type="term" value="F:protein serine/threonine kinase activity"/>
    <property type="evidence" value="ECO:0007669"/>
    <property type="project" value="UniProtKB-KW"/>
</dbReference>
<feature type="compositionally biased region" description="Polar residues" evidence="23">
    <location>
        <begin position="2105"/>
        <end position="2114"/>
    </location>
</feature>
<organism evidence="26 27">
    <name type="scientific">Mizuhopecten yessoensis</name>
    <name type="common">Japanese scallop</name>
    <name type="synonym">Patinopecten yessoensis</name>
    <dbReference type="NCBI Taxonomy" id="6573"/>
    <lineage>
        <taxon>Eukaryota</taxon>
        <taxon>Metazoa</taxon>
        <taxon>Spiralia</taxon>
        <taxon>Lophotrochozoa</taxon>
        <taxon>Mollusca</taxon>
        <taxon>Bivalvia</taxon>
        <taxon>Autobranchia</taxon>
        <taxon>Pteriomorphia</taxon>
        <taxon>Pectinida</taxon>
        <taxon>Pectinoidea</taxon>
        <taxon>Pectinidae</taxon>
        <taxon>Mizuhopecten</taxon>
    </lineage>
</organism>
<dbReference type="PROSITE" id="PS50011">
    <property type="entry name" value="PROTEIN_KINASE_DOM"/>
    <property type="match status" value="1"/>
</dbReference>
<keyword evidence="18" id="KW-0844">Vision</keyword>
<dbReference type="GO" id="GO:0000146">
    <property type="term" value="F:microfilament motor activity"/>
    <property type="evidence" value="ECO:0007669"/>
    <property type="project" value="TreeGrafter"/>
</dbReference>
<feature type="compositionally biased region" description="Pro residues" evidence="23">
    <location>
        <begin position="2048"/>
        <end position="2060"/>
    </location>
</feature>
<evidence type="ECO:0000313" key="26">
    <source>
        <dbReference type="EMBL" id="OWF45494.1"/>
    </source>
</evidence>
<dbReference type="PROSITE" id="PS00108">
    <property type="entry name" value="PROTEIN_KINASE_ST"/>
    <property type="match status" value="1"/>
</dbReference>
<dbReference type="Gene3D" id="6.20.240.20">
    <property type="match status" value="1"/>
</dbReference>
<dbReference type="PROSITE" id="PS50096">
    <property type="entry name" value="IQ"/>
    <property type="match status" value="14"/>
</dbReference>
<dbReference type="PANTHER" id="PTHR46256:SF3">
    <property type="entry name" value="MYOSIN MOTOR DOMAIN-CONTAINING PROTEIN"/>
    <property type="match status" value="1"/>
</dbReference>
<feature type="binding site" evidence="22">
    <location>
        <position position="66"/>
    </location>
    <ligand>
        <name>ATP</name>
        <dbReference type="ChEBI" id="CHEBI:30616"/>
    </ligand>
</feature>
<reference evidence="26 27" key="1">
    <citation type="journal article" date="2017" name="Nat. Ecol. Evol.">
        <title>Scallop genome provides insights into evolution of bilaterian karyotype and development.</title>
        <authorList>
            <person name="Wang S."/>
            <person name="Zhang J."/>
            <person name="Jiao W."/>
            <person name="Li J."/>
            <person name="Xun X."/>
            <person name="Sun Y."/>
            <person name="Guo X."/>
            <person name="Huan P."/>
            <person name="Dong B."/>
            <person name="Zhang L."/>
            <person name="Hu X."/>
            <person name="Sun X."/>
            <person name="Wang J."/>
            <person name="Zhao C."/>
            <person name="Wang Y."/>
            <person name="Wang D."/>
            <person name="Huang X."/>
            <person name="Wang R."/>
            <person name="Lv J."/>
            <person name="Li Y."/>
            <person name="Zhang Z."/>
            <person name="Liu B."/>
            <person name="Lu W."/>
            <person name="Hui Y."/>
            <person name="Liang J."/>
            <person name="Zhou Z."/>
            <person name="Hou R."/>
            <person name="Li X."/>
            <person name="Liu Y."/>
            <person name="Li H."/>
            <person name="Ning X."/>
            <person name="Lin Y."/>
            <person name="Zhao L."/>
            <person name="Xing Q."/>
            <person name="Dou J."/>
            <person name="Li Y."/>
            <person name="Mao J."/>
            <person name="Guo H."/>
            <person name="Dou H."/>
            <person name="Li T."/>
            <person name="Mu C."/>
            <person name="Jiang W."/>
            <person name="Fu Q."/>
            <person name="Fu X."/>
            <person name="Miao Y."/>
            <person name="Liu J."/>
            <person name="Yu Q."/>
            <person name="Li R."/>
            <person name="Liao H."/>
            <person name="Li X."/>
            <person name="Kong Y."/>
            <person name="Jiang Z."/>
            <person name="Chourrout D."/>
            <person name="Li R."/>
            <person name="Bao Z."/>
        </authorList>
    </citation>
    <scope>NUCLEOTIDE SEQUENCE [LARGE SCALE GENOMIC DNA]</scope>
    <source>
        <strain evidence="26 27">PY_sf001</strain>
    </source>
</reference>
<dbReference type="Pfam" id="PF00063">
    <property type="entry name" value="Myosin_head"/>
    <property type="match status" value="1"/>
</dbReference>
<feature type="region of interest" description="Actin-binding" evidence="21">
    <location>
        <begin position="965"/>
        <end position="987"/>
    </location>
</feature>
<evidence type="ECO:0000256" key="4">
    <source>
        <dbReference type="ARBA" id="ARBA00012513"/>
    </source>
</evidence>
<keyword evidence="7" id="KW-0716">Sensory transduction</keyword>
<dbReference type="Pfam" id="PF00612">
    <property type="entry name" value="IQ"/>
    <property type="match status" value="11"/>
</dbReference>
<protein>
    <recommendedName>
        <fullName evidence="4">non-specific serine/threonine protein kinase</fullName>
        <ecNumber evidence="4">2.7.11.1</ecNumber>
    </recommendedName>
</protein>
<keyword evidence="17" id="KW-0966">Cell projection</keyword>
<dbReference type="CDD" id="cd01379">
    <property type="entry name" value="MYSc_Myo3"/>
    <property type="match status" value="1"/>
</dbReference>
<dbReference type="Gene3D" id="1.20.120.720">
    <property type="entry name" value="Myosin VI head, motor domain, U50 subdomain"/>
    <property type="match status" value="1"/>
</dbReference>
<feature type="region of interest" description="Disordered" evidence="23">
    <location>
        <begin position="1747"/>
        <end position="1787"/>
    </location>
</feature>
<dbReference type="PRINTS" id="PR00193">
    <property type="entry name" value="MYOSINHEAVY"/>
</dbReference>
<evidence type="ECO:0000256" key="10">
    <source>
        <dbReference type="ARBA" id="ARBA00022741"/>
    </source>
</evidence>
<evidence type="ECO:0000256" key="16">
    <source>
        <dbReference type="ARBA" id="ARBA00023212"/>
    </source>
</evidence>
<keyword evidence="10 21" id="KW-0547">Nucleotide-binding</keyword>
<dbReference type="FunFam" id="1.10.510.10:FF:000421">
    <property type="entry name" value="Serine/threonine-protein kinase PAK 6"/>
    <property type="match status" value="1"/>
</dbReference>
<dbReference type="CDD" id="cd23767">
    <property type="entry name" value="IQCD"/>
    <property type="match status" value="2"/>
</dbReference>
<comment type="similarity">
    <text evidence="21">Belongs to the TRAFAC class myosin-kinesin ATPase superfamily. Myosin family.</text>
</comment>
<evidence type="ECO:0000259" key="25">
    <source>
        <dbReference type="PROSITE" id="PS51456"/>
    </source>
</evidence>
<keyword evidence="11" id="KW-0418">Kinase</keyword>
<dbReference type="Gene3D" id="3.30.200.20">
    <property type="entry name" value="Phosphorylase Kinase, domain 1"/>
    <property type="match status" value="1"/>
</dbReference>
<comment type="catalytic activity">
    <reaction evidence="19">
        <text>L-threonyl-[protein] + ATP = O-phospho-L-threonyl-[protein] + ADP + H(+)</text>
        <dbReference type="Rhea" id="RHEA:46608"/>
        <dbReference type="Rhea" id="RHEA-COMP:11060"/>
        <dbReference type="Rhea" id="RHEA-COMP:11605"/>
        <dbReference type="ChEBI" id="CHEBI:15378"/>
        <dbReference type="ChEBI" id="CHEBI:30013"/>
        <dbReference type="ChEBI" id="CHEBI:30616"/>
        <dbReference type="ChEBI" id="CHEBI:61977"/>
        <dbReference type="ChEBI" id="CHEBI:456216"/>
        <dbReference type="EC" id="2.7.11.1"/>
    </reaction>
</comment>
<evidence type="ECO:0000256" key="17">
    <source>
        <dbReference type="ARBA" id="ARBA00023273"/>
    </source>
</evidence>
<dbReference type="InterPro" id="IPR000048">
    <property type="entry name" value="IQ_motif_EF-hand-BS"/>
</dbReference>
<keyword evidence="16" id="KW-0206">Cytoskeleton</keyword>
<dbReference type="SMART" id="SM00220">
    <property type="entry name" value="S_TKc"/>
    <property type="match status" value="1"/>
</dbReference>
<comment type="similarity">
    <text evidence="3">In the C-terminal section; belongs to the TRAFAC class myosin-kinesin ATPase superfamily. Myosin family.</text>
</comment>
<evidence type="ECO:0000256" key="13">
    <source>
        <dbReference type="ARBA" id="ARBA00023123"/>
    </source>
</evidence>
<comment type="caution">
    <text evidence="26">The sequence shown here is derived from an EMBL/GenBank/DDBJ whole genome shotgun (WGS) entry which is preliminary data.</text>
</comment>
<keyword evidence="27" id="KW-1185">Reference proteome</keyword>
<evidence type="ECO:0000256" key="2">
    <source>
        <dbReference type="ARBA" id="ARBA00004316"/>
    </source>
</evidence>
<keyword evidence="9" id="KW-0677">Repeat</keyword>
<dbReference type="InterPro" id="IPR001609">
    <property type="entry name" value="Myosin_head_motor_dom-like"/>
</dbReference>
<evidence type="ECO:0000313" key="27">
    <source>
        <dbReference type="Proteomes" id="UP000242188"/>
    </source>
</evidence>
<gene>
    <name evidence="26" type="ORF">KP79_PYT24162</name>
</gene>
<sequence>MKNIKDKGPLAREMLRLYETFSSEIKFTELADPLETWELQELVGEGTYGVVHSARHKQTGEIVAVKILEAIHELIEEIEEEYVILRDLGNHPNMPKFHGIYLRQSEFRGEDQLWIAMELCGRGSVTHLTRELMKQKSAMDEKLIAHILGETLKVLVHLHTNHIIHRDIKGHNILITDEGKVKLIDFGVSTTLKSTNDRRRTSVGTPYWMAPEVIACERQLEYNYDLRCDIWSLGITAIELADGEPPLADLHPMRALFKIPRNPTPTLTKPAQWSDEFNDFVSQCLIKDFELRPQARDLLNHPFIQQVAAETSVYQRKLHDLTSSMDQTVHQPDVTVKKGRPKSHRKSKRGDTVKSTEDLATLEILDEGVIVSQLRSRYKDEEIYTYIGDILLAVNPFQPINIYNDEYSKMYMNAAKDANPPHIYAVADQSYQMMMHYKKHQCIVISGESGAGKTESANLMVQQLTQLGKAGNRTLEERILQVNPLMEAFGNAKTVINDNSSRFGKYLEMFFTISGTVIGAKITEYLLEKSRVISQARGEQNFHIFYYIHDGLSSEEKKTQFLLKENVPYRYIEEYTSGGIDIAAMAINRVKFKAIQHCFDIIGFKPKEVSSVCGIIASILNLGNVNFDEKETGHGGNACSITSRPLVEAVSSTLGIPNVELVEALTTTGMVARGELIVRGNSVPEALDARDAMAKALYGRLFSWIVNHINILLKPQTFVAKKEEENHIIGILDIFGFEHIPNNSFEQLCINIANEQIQYYFNQHIFAWEMQEYQNEGLEVLDITFVDNRPLLDMFLMKPLGLLALLDEESHFPKATDKSLVEKFHRNINNKYYCRPKGNSLVFSIDHYAGRVEYDANGFLEKNRDRLPGDVLNMLRASSNEVVRALFQTPLTKTGNLASGSIASSLRSTPSSSAISSPASTSSYVSVMSYNKHQQTSGMGGSRGSASASMTRIQQTVATYFRFSLMDLLAKMVAGTPHFVRCIRPNANKHPDDFNSEKVTIQLRYTGVLETTRIRREGYSHRIPFADFLRRYHMLSFRWDERVPHTRDSCYTLLDRLGMDHFALGKTKVFLKYYHIEQLARQYEAYHRKVITLQSVIRSWHARTLYYRNKWQREKAATLIQSRFRGFVIQRKFQKEFKLRKGAAVAIQTAIKGFLVRRKTRPVIEKRRKATVLIQSKIRGHLARKSVREQKTLQEKREKSAISIQKVVRGFLVRKFTQPWMEKKMAAIVAIQRYVRDWLRRSREQEHLRILKSSVVIQRVVRGFLVRKKVRPVLIKRSAAVLLLQSWLRGCLARKRVQLIITNIQKEENCAIIIQKAMRRYVACKQFRTEFCRKQAAILIIQCWVRRLLAYRRVEAKIQQTLIEERSAVTIQQAVRLFLTRKQKLNEQRNNAALVIQAFVRDWLLHRQIESEEEDVLPIVEPKATQKQVRKFRWKKVLKLRTGLRVFLGRRSMHEKKNGNREHTLVTQEAMRGYIVCKQMFDIHRHMAMRWKAVVMIQTAWRDFLRRKSDREMKDGSKVEAEDTKSCVLDVTRNSDSSLMEIFEMNTRAVADKQTDESRMLNAAMIIQSYWRGFLARQALKQIRNTQTPDSLSSQRAMRGILLSKQLYDKREKLQKRWKAVLTIQACVRGFLARQSLQETTVTEQREKFDEVKQSDCRTLQLHPYPAFRSYRARINARQLRKKRIQLNIQSAIMIQKYYRRWRCRTVYQQLLLYKSQRDTQVLFFTQQVEMYNKDLLQNMMKNMAPRKMEPKMEDQTKRKKSLAPGPPTNATPLPVTVPEPPPPPAQVTKEVDNIYAKVVKPKKAESPKPRKPEVSEERLHQIFKMNELKSVMPPIETKYYDELNNFVPDPDYPGSEEEVPVTVVRADVHPPPPSVPEHLIRKSETKSVMKTENESYYHDITEDILAPPSESDSTYHVPSDQIVDWDVPLLQAKHNALSLIKENKTNGVHKPTDDSEDKDDSDSERTKLARSIAEAILNKGDSSIPLTNGHHYIEEDPAPIHDELQSEYSKQDLAKRLEDECAGSVVSLWQQRQRKPNESGTNGTNTQPPPPPLHPPPSIPRSRMAAPVLTIPPPPSSPPPPTPPRKSPSPVVLKTTPPKVDVNGNENMMSPPSASKVKFALTPSIIPQSSTNGHVNVTSDNNDPTSDFRKRLRKTNIDLSQDNIFKATSAESEPKHFDFRSRLKKTGRIPETK</sequence>
<evidence type="ECO:0000256" key="18">
    <source>
        <dbReference type="ARBA" id="ARBA00023305"/>
    </source>
</evidence>
<evidence type="ECO:0000259" key="24">
    <source>
        <dbReference type="PROSITE" id="PS50011"/>
    </source>
</evidence>
<keyword evidence="5" id="KW-0963">Cytoplasm</keyword>
<evidence type="ECO:0000256" key="1">
    <source>
        <dbReference type="ARBA" id="ARBA00004245"/>
    </source>
</evidence>
<evidence type="ECO:0000256" key="7">
    <source>
        <dbReference type="ARBA" id="ARBA00022606"/>
    </source>
</evidence>
<dbReference type="Gene3D" id="1.20.58.530">
    <property type="match status" value="1"/>
</dbReference>
<dbReference type="GO" id="GO:0007601">
    <property type="term" value="P:visual perception"/>
    <property type="evidence" value="ECO:0007669"/>
    <property type="project" value="UniProtKB-KW"/>
</dbReference>
<evidence type="ECO:0000256" key="21">
    <source>
        <dbReference type="PROSITE-ProRule" id="PRU00782"/>
    </source>
</evidence>
<accession>A0A210Q9T4</accession>
<keyword evidence="15 21" id="KW-0009">Actin-binding</keyword>
<dbReference type="EMBL" id="NEDP02004496">
    <property type="protein sequence ID" value="OWF45494.1"/>
    <property type="molecule type" value="Genomic_DNA"/>
</dbReference>
<feature type="region of interest" description="Disordered" evidence="23">
    <location>
        <begin position="1943"/>
        <end position="1967"/>
    </location>
</feature>
<dbReference type="GO" id="GO:0005524">
    <property type="term" value="F:ATP binding"/>
    <property type="evidence" value="ECO:0007669"/>
    <property type="project" value="UniProtKB-UniRule"/>
</dbReference>
<evidence type="ECO:0000256" key="11">
    <source>
        <dbReference type="ARBA" id="ARBA00022777"/>
    </source>
</evidence>
<dbReference type="PANTHER" id="PTHR46256">
    <property type="entry name" value="AGAP011099-PA"/>
    <property type="match status" value="1"/>
</dbReference>
<dbReference type="GO" id="GO:0042995">
    <property type="term" value="C:cell projection"/>
    <property type="evidence" value="ECO:0007669"/>
    <property type="project" value="UniProtKB-SubCell"/>
</dbReference>
<feature type="compositionally biased region" description="Polar residues" evidence="23">
    <location>
        <begin position="2126"/>
        <end position="2146"/>
    </location>
</feature>
<evidence type="ECO:0000256" key="23">
    <source>
        <dbReference type="SAM" id="MobiDB-lite"/>
    </source>
</evidence>
<evidence type="ECO:0000256" key="15">
    <source>
        <dbReference type="ARBA" id="ARBA00023203"/>
    </source>
</evidence>
<dbReference type="OrthoDB" id="2914378at2759"/>
<comment type="catalytic activity">
    <reaction evidence="20">
        <text>L-seryl-[protein] + ATP = O-phospho-L-seryl-[protein] + ADP + H(+)</text>
        <dbReference type="Rhea" id="RHEA:17989"/>
        <dbReference type="Rhea" id="RHEA-COMP:9863"/>
        <dbReference type="Rhea" id="RHEA-COMP:11604"/>
        <dbReference type="ChEBI" id="CHEBI:15378"/>
        <dbReference type="ChEBI" id="CHEBI:29999"/>
        <dbReference type="ChEBI" id="CHEBI:30616"/>
        <dbReference type="ChEBI" id="CHEBI:83421"/>
        <dbReference type="ChEBI" id="CHEBI:456216"/>
        <dbReference type="EC" id="2.7.11.1"/>
    </reaction>
</comment>
<evidence type="ECO:0000256" key="22">
    <source>
        <dbReference type="PROSITE-ProRule" id="PRU10141"/>
    </source>
</evidence>
<keyword evidence="14 21" id="KW-0505">Motor protein</keyword>
<feature type="domain" description="Protein kinase" evidence="24">
    <location>
        <begin position="37"/>
        <end position="304"/>
    </location>
</feature>
<dbReference type="Proteomes" id="UP000242188">
    <property type="component" value="Unassembled WGS sequence"/>
</dbReference>
<dbReference type="InterPro" id="IPR017441">
    <property type="entry name" value="Protein_kinase_ATP_BS"/>
</dbReference>
<evidence type="ECO:0000256" key="12">
    <source>
        <dbReference type="ARBA" id="ARBA00022840"/>
    </source>
</evidence>
<dbReference type="GO" id="GO:0003779">
    <property type="term" value="F:actin binding"/>
    <property type="evidence" value="ECO:0007669"/>
    <property type="project" value="UniProtKB-KW"/>
</dbReference>
<feature type="region of interest" description="Disordered" evidence="23">
    <location>
        <begin position="2172"/>
        <end position="2194"/>
    </location>
</feature>
<evidence type="ECO:0000256" key="20">
    <source>
        <dbReference type="ARBA" id="ARBA00048679"/>
    </source>
</evidence>
<keyword evidence="6" id="KW-0723">Serine/threonine-protein kinase</keyword>
<evidence type="ECO:0000256" key="14">
    <source>
        <dbReference type="ARBA" id="ARBA00023175"/>
    </source>
</evidence>
<dbReference type="SMART" id="SM00015">
    <property type="entry name" value="IQ"/>
    <property type="match status" value="15"/>
</dbReference>
<dbReference type="InterPro" id="IPR011009">
    <property type="entry name" value="Kinase-like_dom_sf"/>
</dbReference>
<dbReference type="InterPro" id="IPR036083">
    <property type="entry name" value="MYSc_Myo3"/>
</dbReference>
<feature type="compositionally biased region" description="Pro residues" evidence="23">
    <location>
        <begin position="1765"/>
        <end position="1786"/>
    </location>
</feature>
<keyword evidence="13 21" id="KW-0518">Myosin</keyword>
<dbReference type="InterPro" id="IPR052409">
    <property type="entry name" value="Myosin-III_kinase_activity"/>
</dbReference>
<feature type="binding site" evidence="21">
    <location>
        <begin position="447"/>
        <end position="454"/>
    </location>
    <ligand>
        <name>ATP</name>
        <dbReference type="ChEBI" id="CHEBI:30616"/>
    </ligand>
</feature>
<evidence type="ECO:0000256" key="3">
    <source>
        <dbReference type="ARBA" id="ARBA00006998"/>
    </source>
</evidence>
<dbReference type="Gene3D" id="1.20.5.190">
    <property type="match status" value="6"/>
</dbReference>
<feature type="domain" description="Myosin motor" evidence="25">
    <location>
        <begin position="354"/>
        <end position="1084"/>
    </location>
</feature>
<dbReference type="InterPro" id="IPR036961">
    <property type="entry name" value="Kinesin_motor_dom_sf"/>
</dbReference>
<dbReference type="Gene3D" id="3.40.850.10">
    <property type="entry name" value="Kinesin motor domain"/>
    <property type="match status" value="1"/>
</dbReference>
<evidence type="ECO:0000256" key="5">
    <source>
        <dbReference type="ARBA" id="ARBA00022490"/>
    </source>
</evidence>
<comment type="subcellular location">
    <subcellularLocation>
        <location evidence="2">Cell projection</location>
    </subcellularLocation>
    <subcellularLocation>
        <location evidence="1">Cytoplasm</location>
        <location evidence="1">Cytoskeleton</location>
    </subcellularLocation>
</comment>
<evidence type="ECO:0000256" key="19">
    <source>
        <dbReference type="ARBA" id="ARBA00047899"/>
    </source>
</evidence>
<dbReference type="EC" id="2.7.11.1" evidence="4"/>
<name>A0A210Q9T4_MIZYE</name>
<evidence type="ECO:0000256" key="9">
    <source>
        <dbReference type="ARBA" id="ARBA00022737"/>
    </source>
</evidence>
<dbReference type="InterPro" id="IPR027417">
    <property type="entry name" value="P-loop_NTPase"/>
</dbReference>
<evidence type="ECO:0000256" key="6">
    <source>
        <dbReference type="ARBA" id="ARBA00022527"/>
    </source>
</evidence>
<dbReference type="InterPro" id="IPR008271">
    <property type="entry name" value="Ser/Thr_kinase_AS"/>
</dbReference>
<dbReference type="Gene3D" id="1.10.10.820">
    <property type="match status" value="1"/>
</dbReference>
<feature type="compositionally biased region" description="Basic residues" evidence="23">
    <location>
        <begin position="337"/>
        <end position="348"/>
    </location>
</feature>
<evidence type="ECO:0000256" key="8">
    <source>
        <dbReference type="ARBA" id="ARBA00022679"/>
    </source>
</evidence>
<dbReference type="STRING" id="6573.A0A210Q9T4"/>
<dbReference type="Pfam" id="PF00069">
    <property type="entry name" value="Pkinase"/>
    <property type="match status" value="1"/>
</dbReference>
<dbReference type="GO" id="GO:0016459">
    <property type="term" value="C:myosin complex"/>
    <property type="evidence" value="ECO:0007669"/>
    <property type="project" value="UniProtKB-KW"/>
</dbReference>
<feature type="region of interest" description="Disordered" evidence="23">
    <location>
        <begin position="2029"/>
        <end position="2149"/>
    </location>
</feature>
<dbReference type="SMART" id="SM00242">
    <property type="entry name" value="MYSc"/>
    <property type="match status" value="1"/>
</dbReference>
<keyword evidence="12 21" id="KW-0067">ATP-binding</keyword>
<keyword evidence="8" id="KW-0808">Transferase</keyword>
<feature type="compositionally biased region" description="Basic and acidic residues" evidence="23">
    <location>
        <begin position="1747"/>
        <end position="1757"/>
    </location>
</feature>
<dbReference type="InterPro" id="IPR000719">
    <property type="entry name" value="Prot_kinase_dom"/>
</dbReference>
<dbReference type="PROSITE" id="PS51456">
    <property type="entry name" value="MYOSIN_MOTOR"/>
    <property type="match status" value="1"/>
</dbReference>
<feature type="compositionally biased region" description="Pro residues" evidence="23">
    <location>
        <begin position="2071"/>
        <end position="2088"/>
    </location>
</feature>
<feature type="region of interest" description="Disordered" evidence="23">
    <location>
        <begin position="324"/>
        <end position="354"/>
    </location>
</feature>
<dbReference type="SUPFAM" id="SSF52540">
    <property type="entry name" value="P-loop containing nucleoside triphosphate hydrolases"/>
    <property type="match status" value="2"/>
</dbReference>
<dbReference type="PROSITE" id="PS00107">
    <property type="entry name" value="PROTEIN_KINASE_ATP"/>
    <property type="match status" value="1"/>
</dbReference>
<dbReference type="GO" id="GO:0030832">
    <property type="term" value="P:regulation of actin filament length"/>
    <property type="evidence" value="ECO:0007669"/>
    <property type="project" value="TreeGrafter"/>
</dbReference>
<dbReference type="SUPFAM" id="SSF56112">
    <property type="entry name" value="Protein kinase-like (PK-like)"/>
    <property type="match status" value="1"/>
</dbReference>
<proteinExistence type="inferred from homology"/>
<dbReference type="Gene3D" id="1.10.510.10">
    <property type="entry name" value="Transferase(Phosphotransferase) domain 1"/>
    <property type="match status" value="1"/>
</dbReference>
<feature type="compositionally biased region" description="Basic and acidic residues" evidence="23">
    <location>
        <begin position="2173"/>
        <end position="2182"/>
    </location>
</feature>